<name>A0A0E0FT17_ORYNI</name>
<keyword evidence="4" id="KW-0805">Transcription regulation</keyword>
<feature type="region of interest" description="Disordered" evidence="8">
    <location>
        <begin position="184"/>
        <end position="223"/>
    </location>
</feature>
<dbReference type="InterPro" id="IPR040222">
    <property type="entry name" value="ALOG"/>
</dbReference>
<dbReference type="OMA" id="FEPDYAR"/>
<keyword evidence="6" id="KW-0804">Transcription</keyword>
<dbReference type="PANTHER" id="PTHR31165">
    <property type="entry name" value="PROTEIN G1-LIKE2"/>
    <property type="match status" value="1"/>
</dbReference>
<accession>A0A0E0FT17</accession>
<evidence type="ECO:0000256" key="6">
    <source>
        <dbReference type="ARBA" id="ARBA00023163"/>
    </source>
</evidence>
<evidence type="ECO:0000256" key="4">
    <source>
        <dbReference type="ARBA" id="ARBA00023015"/>
    </source>
</evidence>
<dbReference type="EnsemblPlants" id="ONIVA01G34970.1">
    <property type="protein sequence ID" value="ONIVA01G34970.1"/>
    <property type="gene ID" value="ONIVA01G34970"/>
</dbReference>
<keyword evidence="3" id="KW-0217">Developmental protein</keyword>
<reference evidence="10" key="1">
    <citation type="submission" date="2015-04" db="UniProtKB">
        <authorList>
            <consortium name="EnsemblPlants"/>
        </authorList>
    </citation>
    <scope>IDENTIFICATION</scope>
    <source>
        <strain evidence="10">SL10</strain>
    </source>
</reference>
<dbReference type="Pfam" id="PF04852">
    <property type="entry name" value="ALOG_dom"/>
    <property type="match status" value="1"/>
</dbReference>
<dbReference type="eggNOG" id="ENOG502QT0B">
    <property type="taxonomic scope" value="Eukaryota"/>
</dbReference>
<evidence type="ECO:0000256" key="5">
    <source>
        <dbReference type="ARBA" id="ARBA00023125"/>
    </source>
</evidence>
<evidence type="ECO:0000256" key="8">
    <source>
        <dbReference type="SAM" id="MobiDB-lite"/>
    </source>
</evidence>
<dbReference type="Proteomes" id="UP000006591">
    <property type="component" value="Chromosome 1"/>
</dbReference>
<dbReference type="HOGENOM" id="CLU_1290747_0_0_1"/>
<reference evidence="10" key="2">
    <citation type="submission" date="2018-04" db="EMBL/GenBank/DDBJ databases">
        <title>OnivRS2 (Oryza nivara Reference Sequence Version 2).</title>
        <authorList>
            <person name="Zhang J."/>
            <person name="Kudrna D."/>
            <person name="Lee S."/>
            <person name="Talag J."/>
            <person name="Rajasekar S."/>
            <person name="Welchert J."/>
            <person name="Hsing Y.-I."/>
            <person name="Wing R.A."/>
        </authorList>
    </citation>
    <scope>NUCLEOTIDE SEQUENCE [LARGE SCALE GENOMIC DNA]</scope>
</reference>
<keyword evidence="11" id="KW-1185">Reference proteome</keyword>
<evidence type="ECO:0000256" key="1">
    <source>
        <dbReference type="ARBA" id="ARBA00004123"/>
    </source>
</evidence>
<protein>
    <recommendedName>
        <fullName evidence="9">ALOG domain-containing protein</fullName>
    </recommendedName>
</protein>
<feature type="domain" description="ALOG" evidence="9">
    <location>
        <begin position="120"/>
        <end position="189"/>
    </location>
</feature>
<comment type="similarity">
    <text evidence="2">Belongs to the plant homeotic and developmental regulators ALOG protein family.</text>
</comment>
<dbReference type="GO" id="GO:0009299">
    <property type="term" value="P:mRNA transcription"/>
    <property type="evidence" value="ECO:0007669"/>
    <property type="project" value="TreeGrafter"/>
</dbReference>
<evidence type="ECO:0000256" key="7">
    <source>
        <dbReference type="ARBA" id="ARBA00023242"/>
    </source>
</evidence>
<dbReference type="PROSITE" id="PS51697">
    <property type="entry name" value="ALOG"/>
    <property type="match status" value="1"/>
</dbReference>
<organism evidence="10">
    <name type="scientific">Oryza nivara</name>
    <name type="common">Indian wild rice</name>
    <name type="synonym">Oryza sativa f. spontanea</name>
    <dbReference type="NCBI Taxonomy" id="4536"/>
    <lineage>
        <taxon>Eukaryota</taxon>
        <taxon>Viridiplantae</taxon>
        <taxon>Streptophyta</taxon>
        <taxon>Embryophyta</taxon>
        <taxon>Tracheophyta</taxon>
        <taxon>Spermatophyta</taxon>
        <taxon>Magnoliopsida</taxon>
        <taxon>Liliopsida</taxon>
        <taxon>Poales</taxon>
        <taxon>Poaceae</taxon>
        <taxon>BOP clade</taxon>
        <taxon>Oryzoideae</taxon>
        <taxon>Oryzeae</taxon>
        <taxon>Oryzinae</taxon>
        <taxon>Oryza</taxon>
    </lineage>
</organism>
<evidence type="ECO:0000256" key="2">
    <source>
        <dbReference type="ARBA" id="ARBA00010308"/>
    </source>
</evidence>
<dbReference type="GO" id="GO:0003677">
    <property type="term" value="F:DNA binding"/>
    <property type="evidence" value="ECO:0007669"/>
    <property type="project" value="UniProtKB-KW"/>
</dbReference>
<keyword evidence="5" id="KW-0238">DNA-binding</keyword>
<proteinExistence type="inferred from homology"/>
<dbReference type="PANTHER" id="PTHR31165:SF121">
    <property type="entry name" value="PROTEIN G1-LIKE2"/>
    <property type="match status" value="1"/>
</dbReference>
<dbReference type="AlphaFoldDB" id="A0A0E0FT17"/>
<evidence type="ECO:0000313" key="11">
    <source>
        <dbReference type="Proteomes" id="UP000006591"/>
    </source>
</evidence>
<evidence type="ECO:0000256" key="3">
    <source>
        <dbReference type="ARBA" id="ARBA00022473"/>
    </source>
</evidence>
<comment type="subcellular location">
    <subcellularLocation>
        <location evidence="1">Nucleus</location>
    </subcellularLocation>
</comment>
<dbReference type="InterPro" id="IPR006936">
    <property type="entry name" value="ALOG_dom"/>
</dbReference>
<dbReference type="Gramene" id="ONIVA01G34970.1">
    <property type="protein sequence ID" value="ONIVA01G34970.1"/>
    <property type="gene ID" value="ONIVA01G34970"/>
</dbReference>
<sequence>MAKQTRKSFISFEPDYARFMHHHMKNASCTSFHSLTYTTRMGDTPGYEQKVYVVCFYHSVNYRVFQGNTLQQLLLRSVHSEHWGTPGYWSITLANMARTAAGRVERGGGRGGRACGRRSHPSPPALWPCPLRQAWGSLDVLVGRLRTAFDEHGGHPEANPFGARVVHLYLREVCDSQAKVRSIAYEKKRRKRPPTSSSHSQDGAAATCPASPAASPTPLPPPPERSADMGACVAIAVAMGCAPLSLAARRGCSYCALARRR</sequence>
<evidence type="ECO:0000313" key="10">
    <source>
        <dbReference type="EnsemblPlants" id="ONIVA01G34970.1"/>
    </source>
</evidence>
<evidence type="ECO:0000259" key="9">
    <source>
        <dbReference type="PROSITE" id="PS51697"/>
    </source>
</evidence>
<dbReference type="GO" id="GO:0005634">
    <property type="term" value="C:nucleus"/>
    <property type="evidence" value="ECO:0007669"/>
    <property type="project" value="UniProtKB-SubCell"/>
</dbReference>
<dbReference type="STRING" id="4536.A0A0E0FT17"/>
<keyword evidence="7" id="KW-0539">Nucleus</keyword>
<feature type="compositionally biased region" description="Low complexity" evidence="8">
    <location>
        <begin position="204"/>
        <end position="214"/>
    </location>
</feature>
<dbReference type="GO" id="GO:0009416">
    <property type="term" value="P:response to light stimulus"/>
    <property type="evidence" value="ECO:0007669"/>
    <property type="project" value="TreeGrafter"/>
</dbReference>